<dbReference type="GO" id="GO:0003677">
    <property type="term" value="F:DNA binding"/>
    <property type="evidence" value="ECO:0007669"/>
    <property type="project" value="UniProtKB-KW"/>
</dbReference>
<evidence type="ECO:0000259" key="8">
    <source>
        <dbReference type="PROSITE" id="PS51078"/>
    </source>
</evidence>
<dbReference type="Gene3D" id="1.10.10.10">
    <property type="entry name" value="Winged helix-like DNA-binding domain superfamily/Winged helix DNA-binding domain"/>
    <property type="match status" value="1"/>
</dbReference>
<feature type="domain" description="IclR-ED" evidence="8">
    <location>
        <begin position="72"/>
        <end position="256"/>
    </location>
</feature>
<dbReference type="PROSITE" id="PS51078">
    <property type="entry name" value="ICLR_ED"/>
    <property type="match status" value="1"/>
</dbReference>
<dbReference type="OrthoDB" id="9000968at2"/>
<dbReference type="AlphaFoldDB" id="A0A0B2BVP7"/>
<organism evidence="9 10">
    <name type="scientific">Mumia flava</name>
    <dbReference type="NCBI Taxonomy" id="1348852"/>
    <lineage>
        <taxon>Bacteria</taxon>
        <taxon>Bacillati</taxon>
        <taxon>Actinomycetota</taxon>
        <taxon>Actinomycetes</taxon>
        <taxon>Propionibacteriales</taxon>
        <taxon>Nocardioidaceae</taxon>
        <taxon>Mumia</taxon>
    </lineage>
</organism>
<accession>A0A0B2BVP7</accession>
<sequence>MSEARAAAGRVRAVDRSLDVLELLATTRRPYALSEVARELEVPKSTMLGILRTMESRGWLVEAGGAFALGPRSLVLGTAYADTDFVASRAGVLLDQVLASIGETVHLACLDGADVLYLAKRESTHPLRMFSAIGRRLPAHATALGKAMLATLSDEAIDELLPRPLPRLTDATLVEREDLFVDLRQTRSQGYAIDRGENADGIECWAVALDVDAAVPYAVSVSIPTLRIDADLPDRVVQVLRAVQADAVRLGRRDSTA</sequence>
<dbReference type="RefSeq" id="WP_039339916.1">
    <property type="nucleotide sequence ID" value="NZ_PGEZ01000001.1"/>
</dbReference>
<comment type="function">
    <text evidence="5">May be an activator protein for the gylABX operon.</text>
</comment>
<evidence type="ECO:0000256" key="5">
    <source>
        <dbReference type="ARBA" id="ARBA00058938"/>
    </source>
</evidence>
<evidence type="ECO:0000256" key="3">
    <source>
        <dbReference type="ARBA" id="ARBA00023125"/>
    </source>
</evidence>
<evidence type="ECO:0000256" key="4">
    <source>
        <dbReference type="ARBA" id="ARBA00023163"/>
    </source>
</evidence>
<evidence type="ECO:0000256" key="2">
    <source>
        <dbReference type="ARBA" id="ARBA00023015"/>
    </source>
</evidence>
<evidence type="ECO:0000256" key="6">
    <source>
        <dbReference type="ARBA" id="ARBA00070406"/>
    </source>
</evidence>
<protein>
    <recommendedName>
        <fullName evidence="6">Glycerol operon regulatory protein</fullName>
    </recommendedName>
</protein>
<dbReference type="InterPro" id="IPR029016">
    <property type="entry name" value="GAF-like_dom_sf"/>
</dbReference>
<dbReference type="FunFam" id="1.10.10.10:FF:000056">
    <property type="entry name" value="IclR family transcriptional regulator"/>
    <property type="match status" value="1"/>
</dbReference>
<reference evidence="9 10" key="1">
    <citation type="submission" date="2017-11" db="EMBL/GenBank/DDBJ databases">
        <title>Genomic Encyclopedia of Archaeal and Bacterial Type Strains, Phase II (KMG-II): From Individual Species to Whole Genera.</title>
        <authorList>
            <person name="Goeker M."/>
        </authorList>
    </citation>
    <scope>NUCLEOTIDE SEQUENCE [LARGE SCALE GENOMIC DNA]</scope>
    <source>
        <strain evidence="9 10">DSM 27763</strain>
    </source>
</reference>
<dbReference type="SUPFAM" id="SSF46785">
    <property type="entry name" value="Winged helix' DNA-binding domain"/>
    <property type="match status" value="1"/>
</dbReference>
<dbReference type="InterPro" id="IPR050707">
    <property type="entry name" value="HTH_MetabolicPath_Reg"/>
</dbReference>
<evidence type="ECO:0000313" key="10">
    <source>
        <dbReference type="Proteomes" id="UP000230842"/>
    </source>
</evidence>
<dbReference type="PANTHER" id="PTHR30136">
    <property type="entry name" value="HELIX-TURN-HELIX TRANSCRIPTIONAL REGULATOR, ICLR FAMILY"/>
    <property type="match status" value="1"/>
</dbReference>
<dbReference type="Proteomes" id="UP000230842">
    <property type="component" value="Unassembled WGS sequence"/>
</dbReference>
<feature type="domain" description="HTH iclR-type" evidence="7">
    <location>
        <begin position="11"/>
        <end position="71"/>
    </location>
</feature>
<dbReference type="Pfam" id="PF09339">
    <property type="entry name" value="HTH_IclR"/>
    <property type="match status" value="1"/>
</dbReference>
<dbReference type="InterPro" id="IPR036390">
    <property type="entry name" value="WH_DNA-bd_sf"/>
</dbReference>
<dbReference type="SMART" id="SM00346">
    <property type="entry name" value="HTH_ICLR"/>
    <property type="match status" value="1"/>
</dbReference>
<dbReference type="GO" id="GO:0045892">
    <property type="term" value="P:negative regulation of DNA-templated transcription"/>
    <property type="evidence" value="ECO:0007669"/>
    <property type="project" value="TreeGrafter"/>
</dbReference>
<keyword evidence="1" id="KW-0319">Glycerol metabolism</keyword>
<evidence type="ECO:0000313" key="9">
    <source>
        <dbReference type="EMBL" id="PJJ58111.1"/>
    </source>
</evidence>
<dbReference type="Gene3D" id="3.30.450.40">
    <property type="match status" value="1"/>
</dbReference>
<name>A0A0B2BVP7_9ACTN</name>
<proteinExistence type="predicted"/>
<dbReference type="Pfam" id="PF01614">
    <property type="entry name" value="IclR_C"/>
    <property type="match status" value="1"/>
</dbReference>
<dbReference type="InterPro" id="IPR014757">
    <property type="entry name" value="Tscrpt_reg_IclR_C"/>
</dbReference>
<dbReference type="InterPro" id="IPR036388">
    <property type="entry name" value="WH-like_DNA-bd_sf"/>
</dbReference>
<keyword evidence="2" id="KW-0805">Transcription regulation</keyword>
<keyword evidence="10" id="KW-1185">Reference proteome</keyword>
<gene>
    <name evidence="9" type="ORF">CLV56_2356</name>
</gene>
<dbReference type="PROSITE" id="PS51077">
    <property type="entry name" value="HTH_ICLR"/>
    <property type="match status" value="1"/>
</dbReference>
<keyword evidence="4" id="KW-0804">Transcription</keyword>
<evidence type="ECO:0000259" key="7">
    <source>
        <dbReference type="PROSITE" id="PS51077"/>
    </source>
</evidence>
<dbReference type="GO" id="GO:0006071">
    <property type="term" value="P:glycerol metabolic process"/>
    <property type="evidence" value="ECO:0007669"/>
    <property type="project" value="UniProtKB-KW"/>
</dbReference>
<evidence type="ECO:0000256" key="1">
    <source>
        <dbReference type="ARBA" id="ARBA00022798"/>
    </source>
</evidence>
<dbReference type="InterPro" id="IPR005471">
    <property type="entry name" value="Tscrpt_reg_IclR_N"/>
</dbReference>
<keyword evidence="3 9" id="KW-0238">DNA-binding</keyword>
<dbReference type="EMBL" id="PGEZ01000001">
    <property type="protein sequence ID" value="PJJ58111.1"/>
    <property type="molecule type" value="Genomic_DNA"/>
</dbReference>
<dbReference type="SUPFAM" id="SSF55781">
    <property type="entry name" value="GAF domain-like"/>
    <property type="match status" value="1"/>
</dbReference>
<dbReference type="GO" id="GO:0003700">
    <property type="term" value="F:DNA-binding transcription factor activity"/>
    <property type="evidence" value="ECO:0007669"/>
    <property type="project" value="TreeGrafter"/>
</dbReference>
<dbReference type="PANTHER" id="PTHR30136:SF24">
    <property type="entry name" value="HTH-TYPE TRANSCRIPTIONAL REPRESSOR ALLR"/>
    <property type="match status" value="1"/>
</dbReference>
<comment type="caution">
    <text evidence="9">The sequence shown here is derived from an EMBL/GenBank/DDBJ whole genome shotgun (WGS) entry which is preliminary data.</text>
</comment>